<evidence type="ECO:0000313" key="2">
    <source>
        <dbReference type="EMBL" id="EYF02677.1"/>
    </source>
</evidence>
<dbReference type="OrthoDB" id="5521104at2"/>
<reference evidence="2 3" key="1">
    <citation type="submission" date="2013-05" db="EMBL/GenBank/DDBJ databases">
        <title>Genome assembly of Chondromyces apiculatus DSM 436.</title>
        <authorList>
            <person name="Sharma G."/>
            <person name="Khatri I."/>
            <person name="Kaur C."/>
            <person name="Mayilraj S."/>
            <person name="Subramanian S."/>
        </authorList>
    </citation>
    <scope>NUCLEOTIDE SEQUENCE [LARGE SCALE GENOMIC DNA]</scope>
    <source>
        <strain evidence="2 3">DSM 436</strain>
    </source>
</reference>
<keyword evidence="3" id="KW-1185">Reference proteome</keyword>
<organism evidence="2 3">
    <name type="scientific">Chondromyces apiculatus DSM 436</name>
    <dbReference type="NCBI Taxonomy" id="1192034"/>
    <lineage>
        <taxon>Bacteria</taxon>
        <taxon>Pseudomonadati</taxon>
        <taxon>Myxococcota</taxon>
        <taxon>Polyangia</taxon>
        <taxon>Polyangiales</taxon>
        <taxon>Polyangiaceae</taxon>
        <taxon>Chondromyces</taxon>
    </lineage>
</organism>
<protein>
    <submittedName>
        <fullName evidence="2">Sphingolipid ceramide N-deacylase</fullName>
    </submittedName>
</protein>
<dbReference type="AlphaFoldDB" id="A0A017T115"/>
<dbReference type="EMBL" id="ASRX01000056">
    <property type="protein sequence ID" value="EYF02677.1"/>
    <property type="molecule type" value="Genomic_DNA"/>
</dbReference>
<feature type="signal peptide" evidence="1">
    <location>
        <begin position="1"/>
        <end position="22"/>
    </location>
</feature>
<accession>A0A017T115</accession>
<name>A0A017T115_9BACT</name>
<comment type="caution">
    <text evidence="2">The sequence shown here is derived from an EMBL/GenBank/DDBJ whole genome shotgun (WGS) entry which is preliminary data.</text>
</comment>
<proteinExistence type="predicted"/>
<keyword evidence="1" id="KW-0732">Signal</keyword>
<evidence type="ECO:0000313" key="3">
    <source>
        <dbReference type="Proteomes" id="UP000019678"/>
    </source>
</evidence>
<feature type="chain" id="PRO_5001496225" evidence="1">
    <location>
        <begin position="23"/>
        <end position="92"/>
    </location>
</feature>
<evidence type="ECO:0000256" key="1">
    <source>
        <dbReference type="SAM" id="SignalP"/>
    </source>
</evidence>
<dbReference type="Proteomes" id="UP000019678">
    <property type="component" value="Unassembled WGS sequence"/>
</dbReference>
<gene>
    <name evidence="2" type="ORF">CAP_6567</name>
</gene>
<dbReference type="RefSeq" id="WP_044247084.1">
    <property type="nucleotide sequence ID" value="NZ_ASRX01000056.1"/>
</dbReference>
<dbReference type="eggNOG" id="COG2355">
    <property type="taxonomic scope" value="Bacteria"/>
</dbReference>
<sequence length="92" mass="10210">MRKLLIPSLLGGVLLIVSQAWAANWGPLKDDGCKSSGFRQFSSVLWNIPHGSNWEATCAETGHLDWGPPTRCVNQNGIKMWGEWDRPDATCK</sequence>